<evidence type="ECO:0000256" key="1">
    <source>
        <dbReference type="SAM" id="SignalP"/>
    </source>
</evidence>
<evidence type="ECO:0000313" key="3">
    <source>
        <dbReference type="Proteomes" id="UP001302602"/>
    </source>
</evidence>
<feature type="chain" id="PRO_5042949661" evidence="1">
    <location>
        <begin position="16"/>
        <end position="180"/>
    </location>
</feature>
<accession>A0AAN6TW51</accession>
<dbReference type="GeneID" id="87832440"/>
<keyword evidence="3" id="KW-1185">Reference proteome</keyword>
<protein>
    <submittedName>
        <fullName evidence="2">Uncharacterized protein</fullName>
    </submittedName>
</protein>
<feature type="signal peptide" evidence="1">
    <location>
        <begin position="1"/>
        <end position="15"/>
    </location>
</feature>
<dbReference type="Proteomes" id="UP001302602">
    <property type="component" value="Unassembled WGS sequence"/>
</dbReference>
<dbReference type="RefSeq" id="XP_062645618.1">
    <property type="nucleotide sequence ID" value="XM_062795672.1"/>
</dbReference>
<dbReference type="EMBL" id="MU853232">
    <property type="protein sequence ID" value="KAK4121847.1"/>
    <property type="molecule type" value="Genomic_DNA"/>
</dbReference>
<sequence length="180" mass="19108">MKILHLLSTAILARSAPTVPAFGMTADTRDSVSTATALLDKRQGACGTWTTSTGVVGDGNPWQAHLHIQVSLTPASVSITVGSATSGSVSSWISGGFAVEMSIETGKTRACDGGPGKTVFTWKAVRRTAYKVQDYRFNQRNAGEPARNVHEKISPNRNGVGGDFYCGRGDACRNRGDQYV</sequence>
<organism evidence="2 3">
    <name type="scientific">Parathielavia appendiculata</name>
    <dbReference type="NCBI Taxonomy" id="2587402"/>
    <lineage>
        <taxon>Eukaryota</taxon>
        <taxon>Fungi</taxon>
        <taxon>Dikarya</taxon>
        <taxon>Ascomycota</taxon>
        <taxon>Pezizomycotina</taxon>
        <taxon>Sordariomycetes</taxon>
        <taxon>Sordariomycetidae</taxon>
        <taxon>Sordariales</taxon>
        <taxon>Chaetomiaceae</taxon>
        <taxon>Parathielavia</taxon>
    </lineage>
</organism>
<reference evidence="2" key="1">
    <citation type="journal article" date="2023" name="Mol. Phylogenet. Evol.">
        <title>Genome-scale phylogeny and comparative genomics of the fungal order Sordariales.</title>
        <authorList>
            <person name="Hensen N."/>
            <person name="Bonometti L."/>
            <person name="Westerberg I."/>
            <person name="Brannstrom I.O."/>
            <person name="Guillou S."/>
            <person name="Cros-Aarteil S."/>
            <person name="Calhoun S."/>
            <person name="Haridas S."/>
            <person name="Kuo A."/>
            <person name="Mondo S."/>
            <person name="Pangilinan J."/>
            <person name="Riley R."/>
            <person name="LaButti K."/>
            <person name="Andreopoulos B."/>
            <person name="Lipzen A."/>
            <person name="Chen C."/>
            <person name="Yan M."/>
            <person name="Daum C."/>
            <person name="Ng V."/>
            <person name="Clum A."/>
            <person name="Steindorff A."/>
            <person name="Ohm R.A."/>
            <person name="Martin F."/>
            <person name="Silar P."/>
            <person name="Natvig D.O."/>
            <person name="Lalanne C."/>
            <person name="Gautier V."/>
            <person name="Ament-Velasquez S.L."/>
            <person name="Kruys A."/>
            <person name="Hutchinson M.I."/>
            <person name="Powell A.J."/>
            <person name="Barry K."/>
            <person name="Miller A.N."/>
            <person name="Grigoriev I.V."/>
            <person name="Debuchy R."/>
            <person name="Gladieux P."/>
            <person name="Hiltunen Thoren M."/>
            <person name="Johannesson H."/>
        </authorList>
    </citation>
    <scope>NUCLEOTIDE SEQUENCE</scope>
    <source>
        <strain evidence="2">CBS 731.68</strain>
    </source>
</reference>
<reference evidence="2" key="2">
    <citation type="submission" date="2023-05" db="EMBL/GenBank/DDBJ databases">
        <authorList>
            <consortium name="Lawrence Berkeley National Laboratory"/>
            <person name="Steindorff A."/>
            <person name="Hensen N."/>
            <person name="Bonometti L."/>
            <person name="Westerberg I."/>
            <person name="Brannstrom I.O."/>
            <person name="Guillou S."/>
            <person name="Cros-Aarteil S."/>
            <person name="Calhoun S."/>
            <person name="Haridas S."/>
            <person name="Kuo A."/>
            <person name="Mondo S."/>
            <person name="Pangilinan J."/>
            <person name="Riley R."/>
            <person name="Labutti K."/>
            <person name="Andreopoulos B."/>
            <person name="Lipzen A."/>
            <person name="Chen C."/>
            <person name="Yanf M."/>
            <person name="Daum C."/>
            <person name="Ng V."/>
            <person name="Clum A."/>
            <person name="Ohm R."/>
            <person name="Martin F."/>
            <person name="Silar P."/>
            <person name="Natvig D."/>
            <person name="Lalanne C."/>
            <person name="Gautier V."/>
            <person name="Ament-Velasquez S.L."/>
            <person name="Kruys A."/>
            <person name="Hutchinson M.I."/>
            <person name="Powell A.J."/>
            <person name="Barry K."/>
            <person name="Miller A.N."/>
            <person name="Grigoriev I.V."/>
            <person name="Debuchy R."/>
            <person name="Gladieux P."/>
            <person name="Thoren M.H."/>
            <person name="Johannesson H."/>
        </authorList>
    </citation>
    <scope>NUCLEOTIDE SEQUENCE</scope>
    <source>
        <strain evidence="2">CBS 731.68</strain>
    </source>
</reference>
<comment type="caution">
    <text evidence="2">The sequence shown here is derived from an EMBL/GenBank/DDBJ whole genome shotgun (WGS) entry which is preliminary data.</text>
</comment>
<dbReference type="AlphaFoldDB" id="A0AAN6TW51"/>
<keyword evidence="1" id="KW-0732">Signal</keyword>
<proteinExistence type="predicted"/>
<gene>
    <name evidence="2" type="ORF">N657DRAFT_673103</name>
</gene>
<name>A0AAN6TW51_9PEZI</name>
<evidence type="ECO:0000313" key="2">
    <source>
        <dbReference type="EMBL" id="KAK4121847.1"/>
    </source>
</evidence>